<dbReference type="InterPro" id="IPR007374">
    <property type="entry name" value="ASCH_domain"/>
</dbReference>
<dbReference type="Gene3D" id="2.30.130.30">
    <property type="entry name" value="Hypothetical protein"/>
    <property type="match status" value="1"/>
</dbReference>
<protein>
    <recommendedName>
        <fullName evidence="1">ASCH domain-containing protein</fullName>
    </recommendedName>
</protein>
<evidence type="ECO:0000313" key="3">
    <source>
        <dbReference type="Proteomes" id="UP001443914"/>
    </source>
</evidence>
<name>A0AAW1H834_SAPOF</name>
<gene>
    <name evidence="2" type="ORF">RND81_12G084700</name>
</gene>
<dbReference type="PANTHER" id="PTHR34204:SF2">
    <property type="entry name" value="RNA-BINDING ASCH DOMAIN PROTEIN"/>
    <property type="match status" value="1"/>
</dbReference>
<dbReference type="EMBL" id="JBDFQZ010000012">
    <property type="protein sequence ID" value="KAK9672212.1"/>
    <property type="molecule type" value="Genomic_DNA"/>
</dbReference>
<evidence type="ECO:0000259" key="1">
    <source>
        <dbReference type="SMART" id="SM01022"/>
    </source>
</evidence>
<dbReference type="SMART" id="SM01022">
    <property type="entry name" value="ASCH"/>
    <property type="match status" value="1"/>
</dbReference>
<dbReference type="AlphaFoldDB" id="A0AAW1H834"/>
<dbReference type="PANTHER" id="PTHR34204">
    <property type="entry name" value="RNA-BINDING ASCH DOMAIN PROTEIN"/>
    <property type="match status" value="1"/>
</dbReference>
<dbReference type="SUPFAM" id="SSF88697">
    <property type="entry name" value="PUA domain-like"/>
    <property type="match status" value="1"/>
</dbReference>
<sequence>MESPGVSPVKVNECLENLLNFILQSSINATLSFDLGLSSDFCDALLKHDDDHHHHSTGSSEGLPLYPLYKSLASALHQWIISGSFISVLEMVSPVSEDDSLKELKDDWNDLVSLKGSELVSLLNSISFELHVQEPYFTQLKDGLKTVEGRCATGNYNRIQPGDLLFFNKCLMLEVQDVHRHASFSEMLEAESLEKVLPGVTTIEEGERIYRQFYSKEKEQLNGVLAICVSKPASQPYKVLLDIIVGLGYRGIQSLLGLKHTVGTIPEGLPPARSTLLTSFMLPQNPDVKGCSLTDGARALSKHVNRCCSQYWGKLEGNDSAKNQHAMKMITYIMDHCKWLNVHIVRPHGAVFEIRVPEGYGARWSKDGTKFIGFLEPYMEDGHSKKWRH</sequence>
<reference evidence="2" key="1">
    <citation type="submission" date="2024-03" db="EMBL/GenBank/DDBJ databases">
        <title>WGS assembly of Saponaria officinalis var. Norfolk2.</title>
        <authorList>
            <person name="Jenkins J."/>
            <person name="Shu S."/>
            <person name="Grimwood J."/>
            <person name="Barry K."/>
            <person name="Goodstein D."/>
            <person name="Schmutz J."/>
            <person name="Leebens-Mack J."/>
            <person name="Osbourn A."/>
        </authorList>
    </citation>
    <scope>NUCLEOTIDE SEQUENCE [LARGE SCALE GENOMIC DNA]</scope>
    <source>
        <strain evidence="2">JIC</strain>
    </source>
</reference>
<proteinExistence type="predicted"/>
<keyword evidence="3" id="KW-1185">Reference proteome</keyword>
<evidence type="ECO:0000313" key="2">
    <source>
        <dbReference type="EMBL" id="KAK9672212.1"/>
    </source>
</evidence>
<organism evidence="2 3">
    <name type="scientific">Saponaria officinalis</name>
    <name type="common">Common soapwort</name>
    <name type="synonym">Lychnis saponaria</name>
    <dbReference type="NCBI Taxonomy" id="3572"/>
    <lineage>
        <taxon>Eukaryota</taxon>
        <taxon>Viridiplantae</taxon>
        <taxon>Streptophyta</taxon>
        <taxon>Embryophyta</taxon>
        <taxon>Tracheophyta</taxon>
        <taxon>Spermatophyta</taxon>
        <taxon>Magnoliopsida</taxon>
        <taxon>eudicotyledons</taxon>
        <taxon>Gunneridae</taxon>
        <taxon>Pentapetalae</taxon>
        <taxon>Caryophyllales</taxon>
        <taxon>Caryophyllaceae</taxon>
        <taxon>Caryophylleae</taxon>
        <taxon>Saponaria</taxon>
    </lineage>
</organism>
<accession>A0AAW1H834</accession>
<dbReference type="CDD" id="cd06555">
    <property type="entry name" value="ASCH_PF0470_like"/>
    <property type="match status" value="1"/>
</dbReference>
<dbReference type="Pfam" id="PF04266">
    <property type="entry name" value="ASCH"/>
    <property type="match status" value="1"/>
</dbReference>
<comment type="caution">
    <text evidence="2">The sequence shown here is derived from an EMBL/GenBank/DDBJ whole genome shotgun (WGS) entry which is preliminary data.</text>
</comment>
<dbReference type="Proteomes" id="UP001443914">
    <property type="component" value="Unassembled WGS sequence"/>
</dbReference>
<feature type="domain" description="ASCH" evidence="1">
    <location>
        <begin position="130"/>
        <end position="233"/>
    </location>
</feature>
<dbReference type="InterPro" id="IPR015947">
    <property type="entry name" value="PUA-like_sf"/>
</dbReference>